<dbReference type="GO" id="GO:0000160">
    <property type="term" value="P:phosphorelay signal transduction system"/>
    <property type="evidence" value="ECO:0007669"/>
    <property type="project" value="InterPro"/>
</dbReference>
<protein>
    <submittedName>
        <fullName evidence="3">Response regulator</fullName>
    </submittedName>
</protein>
<dbReference type="SMART" id="SM00448">
    <property type="entry name" value="REC"/>
    <property type="match status" value="1"/>
</dbReference>
<dbReference type="EMBL" id="SSHH01000001">
    <property type="protein sequence ID" value="TIX52168.1"/>
    <property type="molecule type" value="Genomic_DNA"/>
</dbReference>
<dbReference type="AlphaFoldDB" id="A0A4T3F4P4"/>
<keyword evidence="4" id="KW-1185">Reference proteome</keyword>
<evidence type="ECO:0000259" key="2">
    <source>
        <dbReference type="PROSITE" id="PS50110"/>
    </source>
</evidence>
<feature type="modified residue" description="4-aspartylphosphate" evidence="1">
    <location>
        <position position="55"/>
    </location>
</feature>
<dbReference type="CDD" id="cd17546">
    <property type="entry name" value="REC_hyHK_CKI1_RcsC-like"/>
    <property type="match status" value="1"/>
</dbReference>
<evidence type="ECO:0000313" key="3">
    <source>
        <dbReference type="EMBL" id="TIX52168.1"/>
    </source>
</evidence>
<comment type="caution">
    <text evidence="3">The sequence shown here is derived from an EMBL/GenBank/DDBJ whole genome shotgun (WGS) entry which is preliminary data.</text>
</comment>
<keyword evidence="1" id="KW-0597">Phosphoprotein</keyword>
<dbReference type="OrthoDB" id="9800897at2"/>
<gene>
    <name evidence="3" type="ORF">E5222_06165</name>
</gene>
<organism evidence="3 4">
    <name type="scientific">Alteraurantiacibacter aquimixticola</name>
    <dbReference type="NCBI Taxonomy" id="2489173"/>
    <lineage>
        <taxon>Bacteria</taxon>
        <taxon>Pseudomonadati</taxon>
        <taxon>Pseudomonadota</taxon>
        <taxon>Alphaproteobacteria</taxon>
        <taxon>Sphingomonadales</taxon>
        <taxon>Erythrobacteraceae</taxon>
        <taxon>Alteraurantiacibacter</taxon>
    </lineage>
</organism>
<dbReference type="PANTHER" id="PTHR43228:SF1">
    <property type="entry name" value="TWO-COMPONENT RESPONSE REGULATOR ARR22"/>
    <property type="match status" value="1"/>
</dbReference>
<dbReference type="InterPro" id="IPR001789">
    <property type="entry name" value="Sig_transdc_resp-reg_receiver"/>
</dbReference>
<proteinExistence type="predicted"/>
<dbReference type="SUPFAM" id="SSF52172">
    <property type="entry name" value="CheY-like"/>
    <property type="match status" value="1"/>
</dbReference>
<dbReference type="InterPro" id="IPR052048">
    <property type="entry name" value="ST_Response_Regulator"/>
</dbReference>
<dbReference type="PROSITE" id="PS50110">
    <property type="entry name" value="RESPONSE_REGULATORY"/>
    <property type="match status" value="1"/>
</dbReference>
<feature type="domain" description="Response regulatory" evidence="2">
    <location>
        <begin position="6"/>
        <end position="122"/>
    </location>
</feature>
<dbReference type="PANTHER" id="PTHR43228">
    <property type="entry name" value="TWO-COMPONENT RESPONSE REGULATOR"/>
    <property type="match status" value="1"/>
</dbReference>
<accession>A0A4T3F4P4</accession>
<dbReference type="Gene3D" id="3.40.50.2300">
    <property type="match status" value="1"/>
</dbReference>
<evidence type="ECO:0000256" key="1">
    <source>
        <dbReference type="PROSITE-ProRule" id="PRU00169"/>
    </source>
</evidence>
<reference evidence="3 4" key="1">
    <citation type="submission" date="2019-04" db="EMBL/GenBank/DDBJ databases">
        <title>Altererythrobacter aquimixticola sp. nov., isolated from sediment of junction between the ocean and a freshwater spring.</title>
        <authorList>
            <person name="Yoon J.-H."/>
        </authorList>
    </citation>
    <scope>NUCLEOTIDE SEQUENCE [LARGE SCALE GENOMIC DNA]</scope>
    <source>
        <strain evidence="3 4">SSKS-13</strain>
    </source>
</reference>
<name>A0A4T3F4P4_9SPHN</name>
<dbReference type="InterPro" id="IPR011006">
    <property type="entry name" value="CheY-like_superfamily"/>
</dbReference>
<dbReference type="Proteomes" id="UP000309389">
    <property type="component" value="Unassembled WGS sequence"/>
</dbReference>
<sequence>MGRGKTCLVVDDSRVVRKVASKIAASLGYRVVEAENGEEGLARCKQHMPDLVLTDWQMPVMSGIEFVGELRAIPTHKAPTVVFCTQMSQASDIHEGIAAGADDYIVKPFDEAQLRAKLLKLESSG</sequence>
<evidence type="ECO:0000313" key="4">
    <source>
        <dbReference type="Proteomes" id="UP000309389"/>
    </source>
</evidence>
<dbReference type="Pfam" id="PF00072">
    <property type="entry name" value="Response_reg"/>
    <property type="match status" value="1"/>
</dbReference>